<organism evidence="1 2">
    <name type="scientific">Levilactobacillus tongjiangensis</name>
    <dbReference type="NCBI Taxonomy" id="2486023"/>
    <lineage>
        <taxon>Bacteria</taxon>
        <taxon>Bacillati</taxon>
        <taxon>Bacillota</taxon>
        <taxon>Bacilli</taxon>
        <taxon>Lactobacillales</taxon>
        <taxon>Lactobacillaceae</taxon>
        <taxon>Levilactobacillus</taxon>
    </lineage>
</organism>
<protein>
    <recommendedName>
        <fullName evidence="3">D-alanyl-D-alanine carboxypeptidase</fullName>
    </recommendedName>
</protein>
<name>A0ABW1SP36_9LACO</name>
<gene>
    <name evidence="1" type="ORF">ACFP1G_02065</name>
</gene>
<sequence>MKKYSQWIVGFAIILGIFNVTDTNAHASHNYSARRSNSVKLVWRKTMGKHTLMTKSGTLYSKHLGSKRSYGHALINQAVVTTGHEKLYRKAKKNFAVYYRVVSVDGRYSGWIWRGYLTKKSGNVPSSAQPVTSKPISTNFIVPKKSKDHNYQDSQKFTKLVSEQMHRDGYRQSQNLSAIYTAALSDLDDWTGTLTKSILTSGFGEEAGPLKLQPKDLHFTYSATGGKVGSDTATPMLDSWNQPVIERVLHTSGFNSNTGETGTLVNDLAKYLEKELNTHRAKNFYLVAAIGYPGSLMDAGWPDTSGFGISFHFLYSRVADGK</sequence>
<evidence type="ECO:0000313" key="1">
    <source>
        <dbReference type="EMBL" id="MFC6206264.1"/>
    </source>
</evidence>
<dbReference type="EMBL" id="JBHSSK010000006">
    <property type="protein sequence ID" value="MFC6206264.1"/>
    <property type="molecule type" value="Genomic_DNA"/>
</dbReference>
<reference evidence="2" key="1">
    <citation type="journal article" date="2019" name="Int. J. Syst. Evol. Microbiol.">
        <title>The Global Catalogue of Microorganisms (GCM) 10K type strain sequencing project: providing services to taxonomists for standard genome sequencing and annotation.</title>
        <authorList>
            <consortium name="The Broad Institute Genomics Platform"/>
            <consortium name="The Broad Institute Genome Sequencing Center for Infectious Disease"/>
            <person name="Wu L."/>
            <person name="Ma J."/>
        </authorList>
    </citation>
    <scope>NUCLEOTIDE SEQUENCE [LARGE SCALE GENOMIC DNA]</scope>
    <source>
        <strain evidence="2">CCM 8905</strain>
    </source>
</reference>
<comment type="caution">
    <text evidence="1">The sequence shown here is derived from an EMBL/GenBank/DDBJ whole genome shotgun (WGS) entry which is preliminary data.</text>
</comment>
<evidence type="ECO:0008006" key="3">
    <source>
        <dbReference type="Google" id="ProtNLM"/>
    </source>
</evidence>
<accession>A0ABW1SP36</accession>
<dbReference type="RefSeq" id="WP_125694172.1">
    <property type="nucleotide sequence ID" value="NZ_JBHSSK010000006.1"/>
</dbReference>
<proteinExistence type="predicted"/>
<keyword evidence="2" id="KW-1185">Reference proteome</keyword>
<dbReference type="Proteomes" id="UP001596254">
    <property type="component" value="Unassembled WGS sequence"/>
</dbReference>
<evidence type="ECO:0000313" key="2">
    <source>
        <dbReference type="Proteomes" id="UP001596254"/>
    </source>
</evidence>